<dbReference type="SUPFAM" id="SSF47819">
    <property type="entry name" value="HRDC-like"/>
    <property type="match status" value="2"/>
</dbReference>
<dbReference type="PANTHER" id="PTHR47649">
    <property type="entry name" value="RIBONUCLEASE D"/>
    <property type="match status" value="1"/>
</dbReference>
<dbReference type="RefSeq" id="WP_045171018.1">
    <property type="nucleotide sequence ID" value="NZ_QOHL01000004.1"/>
</dbReference>
<dbReference type="Gene3D" id="1.10.150.80">
    <property type="entry name" value="HRDC domain"/>
    <property type="match status" value="1"/>
</dbReference>
<organism evidence="2 3">
    <name type="scientific">Ehrlichia minasensis</name>
    <dbReference type="NCBI Taxonomy" id="1242993"/>
    <lineage>
        <taxon>Bacteria</taxon>
        <taxon>Pseudomonadati</taxon>
        <taxon>Pseudomonadota</taxon>
        <taxon>Alphaproteobacteria</taxon>
        <taxon>Rickettsiales</taxon>
        <taxon>Anaplasmataceae</taxon>
        <taxon>Ehrlichia</taxon>
    </lineage>
</organism>
<feature type="domain" description="3'-5' exonuclease" evidence="1">
    <location>
        <begin position="3"/>
        <end position="174"/>
    </location>
</feature>
<name>A0A4Q6I4U8_9RICK</name>
<keyword evidence="3" id="KW-1185">Reference proteome</keyword>
<dbReference type="PANTHER" id="PTHR47649:SF1">
    <property type="entry name" value="RIBONUCLEASE D"/>
    <property type="match status" value="1"/>
</dbReference>
<dbReference type="GO" id="GO:0003676">
    <property type="term" value="F:nucleic acid binding"/>
    <property type="evidence" value="ECO:0007669"/>
    <property type="project" value="InterPro"/>
</dbReference>
<comment type="caution">
    <text evidence="2">The sequence shown here is derived from an EMBL/GenBank/DDBJ whole genome shotgun (WGS) entry which is preliminary data.</text>
</comment>
<protein>
    <submittedName>
        <fullName evidence="2">Ribonuclease D</fullName>
    </submittedName>
</protein>
<dbReference type="GO" id="GO:0008408">
    <property type="term" value="F:3'-5' exonuclease activity"/>
    <property type="evidence" value="ECO:0007669"/>
    <property type="project" value="InterPro"/>
</dbReference>
<reference evidence="2 3" key="1">
    <citation type="submission" date="2018-06" db="EMBL/GenBank/DDBJ databases">
        <title>Complete Genome Sequence of Ehrlichia minasensis Isolated From Cattle.</title>
        <authorList>
            <person name="Aguiar D.M."/>
            <person name="Araujo J.P.A.Jr."/>
            <person name="Nakazato L."/>
            <person name="Bard E."/>
            <person name="Cabezas-Cruz A."/>
        </authorList>
    </citation>
    <scope>NUCLEOTIDE SEQUENCE [LARGE SCALE GENOMIC DNA]</scope>
    <source>
        <strain evidence="2 3">B11</strain>
    </source>
</reference>
<dbReference type="InterPro" id="IPR010997">
    <property type="entry name" value="HRDC-like_sf"/>
</dbReference>
<dbReference type="OrthoDB" id="9800549at2"/>
<dbReference type="SMART" id="SM00474">
    <property type="entry name" value="35EXOc"/>
    <property type="match status" value="1"/>
</dbReference>
<evidence type="ECO:0000259" key="1">
    <source>
        <dbReference type="SMART" id="SM00474"/>
    </source>
</evidence>
<sequence>MLIDSVKNLEHMCNNLLMLQPKFIAIDTEFVRNSNEYYPRLCLVQVAYGKEQFVIDVLASDMDLSPLSSILYNKNIVKVFHDCKQDIDALLTKFPKIPNPIFDTQIAAMFCYCYENAVGYSKLVEQFLGISLDKLSLKRSNWMLRPLSPDKIQYALNDVIYLHELYQILYDNLVDAGKLSWFLEEMDNIVLQELNYSDVCDIPDLSSDITREEIIVVKSVIEWREKLAQFFNLNRELILRNKVILSLIKDFIRRSDISTLSKYIKKEYLTHSIVGDLLEIINNNQSVNVDELYNIDTNYNQSVLNILLILLYNLCYKNNISQKLVTSKGNLIKLLSGKFSYVMKGWRYEFFGCEIEKFMQGKSKIIVSAQVLDNNFIDIMTTLADMQSDIAN</sequence>
<dbReference type="InterPro" id="IPR012337">
    <property type="entry name" value="RNaseH-like_sf"/>
</dbReference>
<dbReference type="Proteomes" id="UP000293377">
    <property type="component" value="Unassembled WGS sequence"/>
</dbReference>
<dbReference type="AlphaFoldDB" id="A0A4Q6I4U8"/>
<proteinExistence type="predicted"/>
<dbReference type="CDD" id="cd06142">
    <property type="entry name" value="RNaseD_exo"/>
    <property type="match status" value="1"/>
</dbReference>
<dbReference type="Gene3D" id="3.30.420.10">
    <property type="entry name" value="Ribonuclease H-like superfamily/Ribonuclease H"/>
    <property type="match status" value="1"/>
</dbReference>
<dbReference type="InterPro" id="IPR044876">
    <property type="entry name" value="HRDC_dom_sf"/>
</dbReference>
<evidence type="ECO:0000313" key="3">
    <source>
        <dbReference type="Proteomes" id="UP000293377"/>
    </source>
</evidence>
<dbReference type="SUPFAM" id="SSF53098">
    <property type="entry name" value="Ribonuclease H-like"/>
    <property type="match status" value="1"/>
</dbReference>
<accession>A0A4Q6I4U8</accession>
<dbReference type="InterPro" id="IPR051086">
    <property type="entry name" value="RNase_D-like"/>
</dbReference>
<dbReference type="EMBL" id="QOHL01000004">
    <property type="protein sequence ID" value="RZB12925.1"/>
    <property type="molecule type" value="Genomic_DNA"/>
</dbReference>
<evidence type="ECO:0000313" key="2">
    <source>
        <dbReference type="EMBL" id="RZB12925.1"/>
    </source>
</evidence>
<dbReference type="Pfam" id="PF01612">
    <property type="entry name" value="DNA_pol_A_exo1"/>
    <property type="match status" value="1"/>
</dbReference>
<dbReference type="InterPro" id="IPR002562">
    <property type="entry name" value="3'-5'_exonuclease_dom"/>
</dbReference>
<dbReference type="GO" id="GO:0006139">
    <property type="term" value="P:nucleobase-containing compound metabolic process"/>
    <property type="evidence" value="ECO:0007669"/>
    <property type="project" value="InterPro"/>
</dbReference>
<gene>
    <name evidence="2" type="ORF">DRF75_01480</name>
</gene>
<dbReference type="InterPro" id="IPR036397">
    <property type="entry name" value="RNaseH_sf"/>
</dbReference>
<dbReference type="STRING" id="1242993.ehr_00395"/>
<dbReference type="GO" id="GO:0000166">
    <property type="term" value="F:nucleotide binding"/>
    <property type="evidence" value="ECO:0007669"/>
    <property type="project" value="InterPro"/>
</dbReference>